<reference evidence="1 2" key="1">
    <citation type="submission" date="2024-07" db="EMBL/GenBank/DDBJ databases">
        <title>Section-level genome sequencing and comparative genomics of Aspergillus sections Usti and Cavernicolus.</title>
        <authorList>
            <consortium name="Lawrence Berkeley National Laboratory"/>
            <person name="Nybo J.L."/>
            <person name="Vesth T.C."/>
            <person name="Theobald S."/>
            <person name="Frisvad J.C."/>
            <person name="Larsen T.O."/>
            <person name="Kjaerboelling I."/>
            <person name="Rothschild-Mancinelli K."/>
            <person name="Lyhne E.K."/>
            <person name="Kogle M.E."/>
            <person name="Barry K."/>
            <person name="Clum A."/>
            <person name="Na H."/>
            <person name="Ledsgaard L."/>
            <person name="Lin J."/>
            <person name="Lipzen A."/>
            <person name="Kuo A."/>
            <person name="Riley R."/>
            <person name="Mondo S."/>
            <person name="Labutti K."/>
            <person name="Haridas S."/>
            <person name="Pangalinan J."/>
            <person name="Salamov A.A."/>
            <person name="Simmons B.A."/>
            <person name="Magnuson J.K."/>
            <person name="Chen J."/>
            <person name="Drula E."/>
            <person name="Henrissat B."/>
            <person name="Wiebenga A."/>
            <person name="Lubbers R.J."/>
            <person name="Gomes A.C."/>
            <person name="Makela M.R."/>
            <person name="Stajich J."/>
            <person name="Grigoriev I.V."/>
            <person name="Mortensen U.H."/>
            <person name="De Vries R.P."/>
            <person name="Baker S.E."/>
            <person name="Andersen M.R."/>
        </authorList>
    </citation>
    <scope>NUCLEOTIDE SEQUENCE [LARGE SCALE GENOMIC DNA]</scope>
    <source>
        <strain evidence="1 2">CBS 123904</strain>
    </source>
</reference>
<comment type="caution">
    <text evidence="1">The sequence shown here is derived from an EMBL/GenBank/DDBJ whole genome shotgun (WGS) entry which is preliminary data.</text>
</comment>
<name>A0ABR4JC19_9EURO</name>
<evidence type="ECO:0000313" key="1">
    <source>
        <dbReference type="EMBL" id="KAL2837287.1"/>
    </source>
</evidence>
<accession>A0ABR4JC19</accession>
<protein>
    <submittedName>
        <fullName evidence="1">Uncharacterized protein</fullName>
    </submittedName>
</protein>
<dbReference type="Proteomes" id="UP001610446">
    <property type="component" value="Unassembled WGS sequence"/>
</dbReference>
<evidence type="ECO:0000313" key="2">
    <source>
        <dbReference type="Proteomes" id="UP001610446"/>
    </source>
</evidence>
<organism evidence="1 2">
    <name type="scientific">Aspergillus pseudoustus</name>
    <dbReference type="NCBI Taxonomy" id="1810923"/>
    <lineage>
        <taxon>Eukaryota</taxon>
        <taxon>Fungi</taxon>
        <taxon>Dikarya</taxon>
        <taxon>Ascomycota</taxon>
        <taxon>Pezizomycotina</taxon>
        <taxon>Eurotiomycetes</taxon>
        <taxon>Eurotiomycetidae</taxon>
        <taxon>Eurotiales</taxon>
        <taxon>Aspergillaceae</taxon>
        <taxon>Aspergillus</taxon>
        <taxon>Aspergillus subgen. Nidulantes</taxon>
    </lineage>
</organism>
<sequence>MLTRSRSLVPFWLHRRVVSFSAFPFDSSEPQRGEARDALIAAIIISGPGTEVFRPVLSLYLILYSTTITPPH</sequence>
<keyword evidence="2" id="KW-1185">Reference proteome</keyword>
<dbReference type="EMBL" id="JBFXLU010000163">
    <property type="protein sequence ID" value="KAL2837287.1"/>
    <property type="molecule type" value="Genomic_DNA"/>
</dbReference>
<proteinExistence type="predicted"/>
<gene>
    <name evidence="1" type="ORF">BJY01DRAFT_221123</name>
</gene>